<sequence>MSTPDNNLTGDTEPRQLETEATPTDLQDAGRDRTDDNTAPDRNVKPAPQSSGSTKSTLESDSTPESPTSDDDDDFIRRGKVTHTAVGGGKTGGRPR</sequence>
<dbReference type="Proteomes" id="UP000292957">
    <property type="component" value="Unassembled WGS sequence"/>
</dbReference>
<feature type="region of interest" description="Disordered" evidence="1">
    <location>
        <begin position="1"/>
        <end position="96"/>
    </location>
</feature>
<dbReference type="EMBL" id="ML143458">
    <property type="protein sequence ID" value="TBU25625.1"/>
    <property type="molecule type" value="Genomic_DNA"/>
</dbReference>
<evidence type="ECO:0000256" key="1">
    <source>
        <dbReference type="SAM" id="MobiDB-lite"/>
    </source>
</evidence>
<feature type="compositionally biased region" description="Polar residues" evidence="1">
    <location>
        <begin position="48"/>
        <end position="57"/>
    </location>
</feature>
<organism evidence="3 4">
    <name type="scientific">Dichomitus squalens</name>
    <dbReference type="NCBI Taxonomy" id="114155"/>
    <lineage>
        <taxon>Eukaryota</taxon>
        <taxon>Fungi</taxon>
        <taxon>Dikarya</taxon>
        <taxon>Basidiomycota</taxon>
        <taxon>Agaricomycotina</taxon>
        <taxon>Agaricomycetes</taxon>
        <taxon>Polyporales</taxon>
        <taxon>Polyporaceae</taxon>
        <taxon>Dichomitus</taxon>
    </lineage>
</organism>
<gene>
    <name evidence="3" type="ORF">BD310DRAFT_333300</name>
    <name evidence="2" type="ORF">BD311DRAFT_493889</name>
</gene>
<reference evidence="3 4" key="1">
    <citation type="submission" date="2019-01" db="EMBL/GenBank/DDBJ databases">
        <title>Draft genome sequences of three monokaryotic isolates of the white-rot basidiomycete fungus Dichomitus squalens.</title>
        <authorList>
            <consortium name="DOE Joint Genome Institute"/>
            <person name="Lopez S.C."/>
            <person name="Andreopoulos B."/>
            <person name="Pangilinan J."/>
            <person name="Lipzen A."/>
            <person name="Riley R."/>
            <person name="Ahrendt S."/>
            <person name="Ng V."/>
            <person name="Barry K."/>
            <person name="Daum C."/>
            <person name="Grigoriev I.V."/>
            <person name="Hilden K.S."/>
            <person name="Makela M.R."/>
            <person name="de Vries R.P."/>
        </authorList>
    </citation>
    <scope>NUCLEOTIDE SEQUENCE [LARGE SCALE GENOMIC DNA]</scope>
    <source>
        <strain evidence="3 4">CBS 464.89</strain>
        <strain evidence="2">OM18370.1</strain>
    </source>
</reference>
<dbReference type="Proteomes" id="UP000292082">
    <property type="component" value="Unassembled WGS sequence"/>
</dbReference>
<feature type="compositionally biased region" description="Polar residues" evidence="1">
    <location>
        <begin position="1"/>
        <end position="10"/>
    </location>
</feature>
<evidence type="ECO:0000313" key="2">
    <source>
        <dbReference type="EMBL" id="TBU25625.1"/>
    </source>
</evidence>
<protein>
    <submittedName>
        <fullName evidence="3">Uncharacterized protein</fullName>
    </submittedName>
</protein>
<evidence type="ECO:0000313" key="4">
    <source>
        <dbReference type="Proteomes" id="UP000292082"/>
    </source>
</evidence>
<feature type="compositionally biased region" description="Gly residues" evidence="1">
    <location>
        <begin position="86"/>
        <end position="96"/>
    </location>
</feature>
<dbReference type="EMBL" id="ML145105">
    <property type="protein sequence ID" value="TBU60453.1"/>
    <property type="molecule type" value="Genomic_DNA"/>
</dbReference>
<keyword evidence="4" id="KW-1185">Reference proteome</keyword>
<accession>A0A4Q9NUU6</accession>
<dbReference type="AlphaFoldDB" id="A0A4Q9NUU6"/>
<evidence type="ECO:0000313" key="3">
    <source>
        <dbReference type="EMBL" id="TBU60453.1"/>
    </source>
</evidence>
<name>A0A4Q9NUU6_9APHY</name>
<proteinExistence type="predicted"/>